<sequence length="152" mass="16544">MSDIELERGAMAQYLPIGILLIIGVLFGAGSFLASGLLGPRRPHRAKAAPYECGIVPRVDPPERFPVRFYLVAMIFIIFDIEIVFLYPYAAAAGSLGTFGVIEVAGFAVVVFVAFAYLVSNGALDWVPRRRVRAHPPEVQRSLEAPARAGSR</sequence>
<gene>
    <name evidence="11" type="primary">nuoA</name>
    <name evidence="13" type="ordered locus">Afer_0363</name>
</gene>
<dbReference type="InterPro" id="IPR000440">
    <property type="entry name" value="NADH_UbQ/plastoQ_OxRdtase_su3"/>
</dbReference>
<dbReference type="RefSeq" id="WP_015797832.1">
    <property type="nucleotide sequence ID" value="NC_013124.1"/>
</dbReference>
<keyword evidence="9 11" id="KW-0520">NAD</keyword>
<comment type="subcellular location">
    <subcellularLocation>
        <location evidence="11 12">Cell membrane</location>
        <topology evidence="11 12">Multi-pass membrane protein</topology>
    </subcellularLocation>
    <subcellularLocation>
        <location evidence="1">Membrane</location>
        <topology evidence="1">Multi-pass membrane protein</topology>
    </subcellularLocation>
</comment>
<evidence type="ECO:0000313" key="13">
    <source>
        <dbReference type="EMBL" id="ACU53331.1"/>
    </source>
</evidence>
<dbReference type="Proteomes" id="UP000000771">
    <property type="component" value="Chromosome"/>
</dbReference>
<accession>C7M2T7</accession>
<reference evidence="13 14" key="1">
    <citation type="journal article" date="2009" name="Stand. Genomic Sci.">
        <title>Complete genome sequence of Acidimicrobium ferrooxidans type strain (ICP).</title>
        <authorList>
            <person name="Clum A."/>
            <person name="Nolan M."/>
            <person name="Lang E."/>
            <person name="Glavina Del Rio T."/>
            <person name="Tice H."/>
            <person name="Copeland A."/>
            <person name="Cheng J.F."/>
            <person name="Lucas S."/>
            <person name="Chen F."/>
            <person name="Bruce D."/>
            <person name="Goodwin L."/>
            <person name="Pitluck S."/>
            <person name="Ivanova N."/>
            <person name="Mavrommatis K."/>
            <person name="Mikhailova N."/>
            <person name="Pati A."/>
            <person name="Chen A."/>
            <person name="Palaniappan K."/>
            <person name="Goker M."/>
            <person name="Spring S."/>
            <person name="Land M."/>
            <person name="Hauser L."/>
            <person name="Chang Y.J."/>
            <person name="Jeffries C.C."/>
            <person name="Chain P."/>
            <person name="Bristow J."/>
            <person name="Eisen J.A."/>
            <person name="Markowitz V."/>
            <person name="Hugenholtz P."/>
            <person name="Kyrpides N.C."/>
            <person name="Klenk H.P."/>
            <person name="Lapidus A."/>
        </authorList>
    </citation>
    <scope>NUCLEOTIDE SEQUENCE [LARGE SCALE GENOMIC DNA]</scope>
    <source>
        <strain evidence="14">DSM 10331 / JCM 15462 / NBRC 103882 / ICP</strain>
    </source>
</reference>
<protein>
    <recommendedName>
        <fullName evidence="11">NADH-quinone oxidoreductase subunit A</fullName>
        <ecNumber evidence="11">7.1.1.-</ecNumber>
    </recommendedName>
    <alternativeName>
        <fullName evidence="11">NADH dehydrogenase I subunit A</fullName>
    </alternativeName>
    <alternativeName>
        <fullName evidence="11">NDH-1 subunit A</fullName>
    </alternativeName>
    <alternativeName>
        <fullName evidence="11">NUO1</fullName>
    </alternativeName>
</protein>
<keyword evidence="7 11" id="KW-1278">Translocase</keyword>
<evidence type="ECO:0000256" key="3">
    <source>
        <dbReference type="ARBA" id="ARBA00022448"/>
    </source>
</evidence>
<keyword evidence="4 11" id="KW-1003">Cell membrane</keyword>
<feature type="transmembrane region" description="Helical" evidence="11">
    <location>
        <begin position="69"/>
        <end position="90"/>
    </location>
</feature>
<evidence type="ECO:0000256" key="4">
    <source>
        <dbReference type="ARBA" id="ARBA00022475"/>
    </source>
</evidence>
<evidence type="ECO:0000256" key="8">
    <source>
        <dbReference type="ARBA" id="ARBA00022989"/>
    </source>
</evidence>
<dbReference type="GO" id="GO:0050136">
    <property type="term" value="F:NADH dehydrogenase (quinone) (non-electrogenic) activity"/>
    <property type="evidence" value="ECO:0007669"/>
    <property type="project" value="UniProtKB-UniRule"/>
</dbReference>
<dbReference type="InterPro" id="IPR038430">
    <property type="entry name" value="NDAH_ubi_oxred_su3_sf"/>
</dbReference>
<evidence type="ECO:0000256" key="5">
    <source>
        <dbReference type="ARBA" id="ARBA00022692"/>
    </source>
</evidence>
<organism evidence="13 14">
    <name type="scientific">Acidimicrobium ferrooxidans (strain DSM 10331 / JCM 15462 / NBRC 103882 / ICP)</name>
    <dbReference type="NCBI Taxonomy" id="525909"/>
    <lineage>
        <taxon>Bacteria</taxon>
        <taxon>Bacillati</taxon>
        <taxon>Actinomycetota</taxon>
        <taxon>Acidimicrobiia</taxon>
        <taxon>Acidimicrobiales</taxon>
        <taxon>Acidimicrobiaceae</taxon>
        <taxon>Acidimicrobium</taxon>
    </lineage>
</organism>
<evidence type="ECO:0000313" key="14">
    <source>
        <dbReference type="Proteomes" id="UP000000771"/>
    </source>
</evidence>
<feature type="transmembrane region" description="Helical" evidence="11">
    <location>
        <begin position="96"/>
        <end position="120"/>
    </location>
</feature>
<keyword evidence="14" id="KW-1185">Reference proteome</keyword>
<dbReference type="PANTHER" id="PTHR11058">
    <property type="entry name" value="NADH-UBIQUINONE OXIDOREDUCTASE CHAIN 3"/>
    <property type="match status" value="1"/>
</dbReference>
<dbReference type="HAMAP" id="MF_01394">
    <property type="entry name" value="NDH1_NuoA"/>
    <property type="match status" value="1"/>
</dbReference>
<evidence type="ECO:0000256" key="7">
    <source>
        <dbReference type="ARBA" id="ARBA00022967"/>
    </source>
</evidence>
<keyword evidence="5 11" id="KW-0812">Transmembrane</keyword>
<comment type="function">
    <text evidence="11">NDH-1 shuttles electrons from NADH, via FMN and iron-sulfur (Fe-S) centers, to quinones in the respiratory chain. The immediate electron acceptor for the enzyme in this species is believed to be a menaquinone. Couples the redox reaction to proton translocation (for every two electrons transferred, four hydrogen ions are translocated across the cytoplasmic membrane), and thus conserves the redox energy in a proton gradient.</text>
</comment>
<dbReference type="Pfam" id="PF00507">
    <property type="entry name" value="Oxidored_q4"/>
    <property type="match status" value="1"/>
</dbReference>
<feature type="transmembrane region" description="Helical" evidence="11">
    <location>
        <begin position="12"/>
        <end position="38"/>
    </location>
</feature>
<dbReference type="KEGG" id="afo:Afer_0363"/>
<evidence type="ECO:0000256" key="10">
    <source>
        <dbReference type="ARBA" id="ARBA00023136"/>
    </source>
</evidence>
<dbReference type="eggNOG" id="COG0838">
    <property type="taxonomic scope" value="Bacteria"/>
</dbReference>
<dbReference type="GO" id="GO:0008137">
    <property type="term" value="F:NADH dehydrogenase (ubiquinone) activity"/>
    <property type="evidence" value="ECO:0007669"/>
    <property type="project" value="InterPro"/>
</dbReference>
<dbReference type="GO" id="GO:0005886">
    <property type="term" value="C:plasma membrane"/>
    <property type="evidence" value="ECO:0007669"/>
    <property type="project" value="UniProtKB-SubCell"/>
</dbReference>
<dbReference type="STRING" id="525909.Afer_0363"/>
<keyword evidence="13" id="KW-0830">Ubiquinone</keyword>
<keyword evidence="3 11" id="KW-0813">Transport</keyword>
<keyword evidence="6 11" id="KW-0874">Quinone</keyword>
<evidence type="ECO:0000256" key="11">
    <source>
        <dbReference type="HAMAP-Rule" id="MF_01394"/>
    </source>
</evidence>
<dbReference type="Gene3D" id="1.20.58.1610">
    <property type="entry name" value="NADH:ubiquinone/plastoquinone oxidoreductase, chain 3"/>
    <property type="match status" value="1"/>
</dbReference>
<dbReference type="EMBL" id="CP001631">
    <property type="protein sequence ID" value="ACU53331.1"/>
    <property type="molecule type" value="Genomic_DNA"/>
</dbReference>
<keyword evidence="10 11" id="KW-0472">Membrane</keyword>
<comment type="similarity">
    <text evidence="2 11 12">Belongs to the complex I subunit 3 family.</text>
</comment>
<evidence type="ECO:0000256" key="6">
    <source>
        <dbReference type="ARBA" id="ARBA00022719"/>
    </source>
</evidence>
<dbReference type="EC" id="7.1.1.-" evidence="11"/>
<name>C7M2T7_ACIFD</name>
<evidence type="ECO:0000256" key="9">
    <source>
        <dbReference type="ARBA" id="ARBA00023027"/>
    </source>
</evidence>
<evidence type="ECO:0000256" key="2">
    <source>
        <dbReference type="ARBA" id="ARBA00008472"/>
    </source>
</evidence>
<comment type="catalytic activity">
    <reaction evidence="11 12">
        <text>a quinone + NADH + 5 H(+)(in) = a quinol + NAD(+) + 4 H(+)(out)</text>
        <dbReference type="Rhea" id="RHEA:57888"/>
        <dbReference type="ChEBI" id="CHEBI:15378"/>
        <dbReference type="ChEBI" id="CHEBI:24646"/>
        <dbReference type="ChEBI" id="CHEBI:57540"/>
        <dbReference type="ChEBI" id="CHEBI:57945"/>
        <dbReference type="ChEBI" id="CHEBI:132124"/>
    </reaction>
</comment>
<dbReference type="PANTHER" id="PTHR11058:SF22">
    <property type="entry name" value="NADH-QUINONE OXIDOREDUCTASE SUBUNIT A"/>
    <property type="match status" value="1"/>
</dbReference>
<proteinExistence type="inferred from homology"/>
<dbReference type="AlphaFoldDB" id="C7M2T7"/>
<dbReference type="GO" id="GO:0048038">
    <property type="term" value="F:quinone binding"/>
    <property type="evidence" value="ECO:0007669"/>
    <property type="project" value="UniProtKB-KW"/>
</dbReference>
<evidence type="ECO:0000256" key="1">
    <source>
        <dbReference type="ARBA" id="ARBA00004141"/>
    </source>
</evidence>
<keyword evidence="8 11" id="KW-1133">Transmembrane helix</keyword>
<dbReference type="InterPro" id="IPR023043">
    <property type="entry name" value="NAD(P)H_OxRDtase_bac/plastid"/>
</dbReference>
<dbReference type="HOGENOM" id="CLU_119549_0_0_11"/>
<evidence type="ECO:0000256" key="12">
    <source>
        <dbReference type="RuleBase" id="RU003639"/>
    </source>
</evidence>
<comment type="subunit">
    <text evidence="11">NDH-1 is composed of 14 different subunits. Subunits NuoA, H, J, K, L, M, N constitute the membrane sector of the complex.</text>
</comment>
<dbReference type="GO" id="GO:0030964">
    <property type="term" value="C:NADH dehydrogenase complex"/>
    <property type="evidence" value="ECO:0007669"/>
    <property type="project" value="TreeGrafter"/>
</dbReference>